<dbReference type="VEuPathDB" id="FungiDB:A1Q1_07683"/>
<feature type="region of interest" description="Disordered" evidence="1">
    <location>
        <begin position="1576"/>
        <end position="1826"/>
    </location>
</feature>
<dbReference type="EMBL" id="ALBS01000074">
    <property type="protein sequence ID" value="EJT51088.1"/>
    <property type="molecule type" value="Genomic_DNA"/>
</dbReference>
<feature type="compositionally biased region" description="Polar residues" evidence="1">
    <location>
        <begin position="16"/>
        <end position="30"/>
    </location>
</feature>
<dbReference type="InterPro" id="IPR016024">
    <property type="entry name" value="ARM-type_fold"/>
</dbReference>
<dbReference type="KEGG" id="tasa:A1Q1_07683"/>
<feature type="compositionally biased region" description="Basic residues" evidence="1">
    <location>
        <begin position="1473"/>
        <end position="1489"/>
    </location>
</feature>
<feature type="region of interest" description="Disordered" evidence="1">
    <location>
        <begin position="76"/>
        <end position="102"/>
    </location>
</feature>
<comment type="caution">
    <text evidence="2">The sequence shown here is derived from an EMBL/GenBank/DDBJ whole genome shotgun (WGS) entry which is preliminary data.</text>
</comment>
<feature type="compositionally biased region" description="Basic and acidic residues" evidence="1">
    <location>
        <begin position="1868"/>
        <end position="1880"/>
    </location>
</feature>
<dbReference type="GeneID" id="25991195"/>
<feature type="region of interest" description="Disordered" evidence="1">
    <location>
        <begin position="1426"/>
        <end position="1550"/>
    </location>
</feature>
<feature type="region of interest" description="Disordered" evidence="1">
    <location>
        <begin position="274"/>
        <end position="317"/>
    </location>
</feature>
<gene>
    <name evidence="2" type="ORF">A1Q1_07683</name>
</gene>
<organism evidence="2 3">
    <name type="scientific">Trichosporon asahii var. asahii (strain ATCC 90039 / CBS 2479 / JCM 2466 / KCTC 7840 / NBRC 103889/ NCYC 2677 / UAMH 7654)</name>
    <name type="common">Yeast</name>
    <dbReference type="NCBI Taxonomy" id="1186058"/>
    <lineage>
        <taxon>Eukaryota</taxon>
        <taxon>Fungi</taxon>
        <taxon>Dikarya</taxon>
        <taxon>Basidiomycota</taxon>
        <taxon>Agaricomycotina</taxon>
        <taxon>Tremellomycetes</taxon>
        <taxon>Trichosporonales</taxon>
        <taxon>Trichosporonaceae</taxon>
        <taxon>Trichosporon</taxon>
    </lineage>
</organism>
<sequence length="1888" mass="207060">MTPSTRRSGVVVVDTPASSSKAMMTPTSGGRSKFDAVVLRASRTVAPPSTPSGRVTFSQHNKTKLFRINDVLGSDPPSAAGCSSPVAGSSSPCQRAKATPTRGILKMTNKHQIRLAKSVREGTWGNREPARLVVSGNKPRRMPKDTTILAQVCDSSDVQGAPPSSDDDPASDEPNIANPSDPMDDASDDEEEEEVECLHPTSLVGVILDGTEDLLTLEEAYNTLTMRLRETLYDMGPPTAAQDTAFNLVCHPILEEAPAMVRAMQRDLQRLMGKVPSAETDAVSSPFRPPSSSNNSPRKRLPSPDQTPRRGYTESEVRYRRESADVGCAVLRFLACIFNSPRLFHGFSEVDLESLLDLVLVIPKSPTLPTPSPKRTYTLAMIVLSHLRLATSMVQRSQQKIAAAIEAGLVTIGTGSFPLKDPSPIRKEAFNAWANLLRMYPSTFFLSYPQLLPPCLRALASPIVALRKCAAATLAAVIYAKQRLAEEADQILGRGPIDAHERKTKRQAISKSEAWTSSFLKSSMRTYTAGEKRNEWMPIETTFRQTVGSADQVAWACTTWALLVTLLGQEYNACSLAPLIEHIMDRSMRPSTNPTRPTLAATAWQHAIYAYLMAGSSTSVSEEGRLIRSYNPFIGSAAQDSTARVKTISLPVQFALEQANGDGNVSFSYAPCAEFNGEVRGSWQRAEKSKKFAWMVTTGLTAPAVVYAYSVVALNHQDPSAKELSKISGMPSSDGAVAEMTPEERRLPNFDRLDRTFDLVLMPTLQQFFAIRGVDRLKNAGWEIFQAVTAAEGKAKALDRLLCERYLAGDVIGMDKVLPETIAQFEKERIAASEIPGWGRVWVAKRLGKLMSLFQEAFNGIRGISELSAVQWVTNAEGVVLLPMTLSNVWRNLMQGIASSTLPDGGPTPLFVCGLQVAAQQIVSVMQSDPAVYIPVCLLNEEGKSTLNTDAIRLGIAVHLVDVAVEVLGATALGSTRLDSSPLNADESQITEDFGTTTFVSIVLHQVLRQSDFSFPLDVKVNDLLQQLVGTLLRTGASSGTRLLGEVSNAMPWIFEAQEQTQLDVWRMLAQNWASTIDLSPSDSASTTNHTGALLVSLLSGPFRNRNADSIWYIERSTDIRAAWDELLRVTVLRFRAKRAGSNFGVLETLAAHIEDFISIDDENGPGTGARTKARMASETTLHCLAVATGWISFVQPEHYHSSHYSINENYVPTDWLTLLANCLDAAYECGTHPSEGVDEIVQQLIQLFRSLRPNNTVDVLEPLRPALEKWMTDASENATGILAASLDDLYVAIVSALARAIENGDIERSSATMNSYIDQYAPRLGRTESPEVPAAFQDFWKRTFQGVPGLDFSDDVAGFLHSLRDVDKTFITANGLSTSEESQTQEDTQESAFEPALPDVEDAPAVEEPVPSASADEPNVIQTSADYDADVSQSQQSSSKKRRRSEIVPQSTPLAEKTERTEVPASTDVFGPKRKTRSRKNARKGKSRSVREVSSSDSVRSASPSSELLSTSPGPNPNDTVIAETEIEDNGNSDDRPFPPSSSSAQRPETFFASASRWLRKVPSLGSLFAAGHDTSEAHNRSASAPNVLVAASPGESDHSPEPSPLHTKTHRRKKSRRSERVRIQEPEPEPEPQPEPEVSILSPELEIVELPPEKAAFPAPAEEPEPELEPTQVDTQQQDDVDAAPAITRSAARRKRQQEVESSNRPSKRRRRSERNTRSETPQSQASSKAEEEVDESSLTARERRRLRRARSQQEAQPEPELEPTQQQSEQSTSGKFDDAPGDVTPVPTRRVTRQRSQAAPSPSPEAPPSPDTPRRSETQTHVLGLVTETLRHTDAIRSLEMDDLVSFLAGLDELRAHATANLQARADEQRREREEQRRVRRSRRK</sequence>
<dbReference type="RefSeq" id="XP_014182170.1">
    <property type="nucleotide sequence ID" value="XM_014326695.1"/>
</dbReference>
<accession>J5R7F7</accession>
<protein>
    <recommendedName>
        <fullName evidence="4">Telomere-associated protein Rif1 N-terminal domain-containing protein</fullName>
    </recommendedName>
</protein>
<feature type="compositionally biased region" description="Low complexity" evidence="1">
    <location>
        <begin position="1755"/>
        <end position="1776"/>
    </location>
</feature>
<proteinExistence type="predicted"/>
<feature type="region of interest" description="Disordered" evidence="1">
    <location>
        <begin position="1865"/>
        <end position="1888"/>
    </location>
</feature>
<feature type="compositionally biased region" description="Pro residues" evidence="1">
    <location>
        <begin position="1804"/>
        <end position="1814"/>
    </location>
</feature>
<evidence type="ECO:0000256" key="1">
    <source>
        <dbReference type="SAM" id="MobiDB-lite"/>
    </source>
</evidence>
<evidence type="ECO:0000313" key="3">
    <source>
        <dbReference type="Proteomes" id="UP000002748"/>
    </source>
</evidence>
<dbReference type="SUPFAM" id="SSF48371">
    <property type="entry name" value="ARM repeat"/>
    <property type="match status" value="1"/>
</dbReference>
<feature type="compositionally biased region" description="Acidic residues" evidence="1">
    <location>
        <begin position="182"/>
        <end position="193"/>
    </location>
</feature>
<reference evidence="2 3" key="1">
    <citation type="journal article" date="2012" name="Eukaryot. Cell">
        <title>Draft genome sequence of CBS 2479, the standard type strain of Trichosporon asahii.</title>
        <authorList>
            <person name="Yang R.Y."/>
            <person name="Li H.T."/>
            <person name="Zhu H."/>
            <person name="Zhou G.P."/>
            <person name="Wang M."/>
            <person name="Wang L."/>
        </authorList>
    </citation>
    <scope>NUCLEOTIDE SEQUENCE [LARGE SCALE GENOMIC DNA]</scope>
    <source>
        <strain evidence="3">ATCC 90039 / CBS 2479 / JCM 2466 / KCTC 7840 / NCYC 2677 / UAMH 7654</strain>
    </source>
</reference>
<dbReference type="Proteomes" id="UP000002748">
    <property type="component" value="Unassembled WGS sequence"/>
</dbReference>
<feature type="compositionally biased region" description="Low complexity" evidence="1">
    <location>
        <begin position="284"/>
        <end position="296"/>
    </location>
</feature>
<name>J5R7F7_TRIAS</name>
<feature type="compositionally biased region" description="Low complexity" evidence="1">
    <location>
        <begin position="1493"/>
        <end position="1513"/>
    </location>
</feature>
<feature type="compositionally biased region" description="Low complexity" evidence="1">
    <location>
        <begin position="1651"/>
        <end position="1662"/>
    </location>
</feature>
<feature type="region of interest" description="Disordered" evidence="1">
    <location>
        <begin position="152"/>
        <end position="193"/>
    </location>
</feature>
<evidence type="ECO:0000313" key="2">
    <source>
        <dbReference type="EMBL" id="EJT51088.1"/>
    </source>
</evidence>
<dbReference type="OrthoDB" id="2591260at2759"/>
<dbReference type="HOGENOM" id="CLU_236852_0_0_1"/>
<feature type="region of interest" description="Disordered" evidence="1">
    <location>
        <begin position="1"/>
        <end position="30"/>
    </location>
</feature>
<evidence type="ECO:0008006" key="4">
    <source>
        <dbReference type="Google" id="ProtNLM"/>
    </source>
</evidence>
<feature type="compositionally biased region" description="Basic residues" evidence="1">
    <location>
        <begin position="1609"/>
        <end position="1619"/>
    </location>
</feature>
<feature type="compositionally biased region" description="Basic and acidic residues" evidence="1">
    <location>
        <begin position="307"/>
        <end position="317"/>
    </location>
</feature>